<feature type="signal peptide" evidence="1">
    <location>
        <begin position="1"/>
        <end position="21"/>
    </location>
</feature>
<dbReference type="PANTHER" id="PTHR47074">
    <property type="entry name" value="BNAC02G40300D PROTEIN"/>
    <property type="match status" value="1"/>
</dbReference>
<evidence type="ECO:0000256" key="1">
    <source>
        <dbReference type="SAM" id="SignalP"/>
    </source>
</evidence>
<dbReference type="Proteomes" id="UP000008311">
    <property type="component" value="Unassembled WGS sequence"/>
</dbReference>
<dbReference type="EMBL" id="EQ973814">
    <property type="protein sequence ID" value="EEF45206.1"/>
    <property type="molecule type" value="Genomic_DNA"/>
</dbReference>
<protein>
    <recommendedName>
        <fullName evidence="4">RNase H type-1 domain-containing protein</fullName>
    </recommendedName>
</protein>
<feature type="chain" id="PRO_5002890983" description="RNase H type-1 domain-containing protein" evidence="1">
    <location>
        <begin position="22"/>
        <end position="160"/>
    </location>
</feature>
<keyword evidence="1" id="KW-0732">Signal</keyword>
<evidence type="ECO:0000313" key="3">
    <source>
        <dbReference type="Proteomes" id="UP000008311"/>
    </source>
</evidence>
<name>B9RTH4_RICCO</name>
<sequence>MSTLRMIVLYLPMWVSRQTSSLGEAADSADIRNGALCLNTSRQWVQRGAIGVGCVVRDERGRFVMACSCSIHGNFTIIEAEAHSMGEALSWLKCRQFDNCVIESNAWTHLASALRRVQFSFVRRSANMATHIAARAGCSLTGRVVWFLKPSLSYCLCYFL</sequence>
<evidence type="ECO:0000313" key="2">
    <source>
        <dbReference type="EMBL" id="EEF45206.1"/>
    </source>
</evidence>
<proteinExistence type="predicted"/>
<dbReference type="PANTHER" id="PTHR47074:SF11">
    <property type="entry name" value="REVERSE TRANSCRIPTASE-LIKE PROTEIN"/>
    <property type="match status" value="1"/>
</dbReference>
<dbReference type="AlphaFoldDB" id="B9RTH4"/>
<gene>
    <name evidence="2" type="ORF">RCOM_0910270</name>
</gene>
<organism evidence="2 3">
    <name type="scientific">Ricinus communis</name>
    <name type="common">Castor bean</name>
    <dbReference type="NCBI Taxonomy" id="3988"/>
    <lineage>
        <taxon>Eukaryota</taxon>
        <taxon>Viridiplantae</taxon>
        <taxon>Streptophyta</taxon>
        <taxon>Embryophyta</taxon>
        <taxon>Tracheophyta</taxon>
        <taxon>Spermatophyta</taxon>
        <taxon>Magnoliopsida</taxon>
        <taxon>eudicotyledons</taxon>
        <taxon>Gunneridae</taxon>
        <taxon>Pentapetalae</taxon>
        <taxon>rosids</taxon>
        <taxon>fabids</taxon>
        <taxon>Malpighiales</taxon>
        <taxon>Euphorbiaceae</taxon>
        <taxon>Acalyphoideae</taxon>
        <taxon>Acalypheae</taxon>
        <taxon>Ricinus</taxon>
    </lineage>
</organism>
<accession>B9RTH4</accession>
<keyword evidence="3" id="KW-1185">Reference proteome</keyword>
<dbReference type="InterPro" id="IPR052929">
    <property type="entry name" value="RNase_H-like_EbsB-rel"/>
</dbReference>
<evidence type="ECO:0008006" key="4">
    <source>
        <dbReference type="Google" id="ProtNLM"/>
    </source>
</evidence>
<dbReference type="InParanoid" id="B9RTH4"/>
<reference evidence="3" key="1">
    <citation type="journal article" date="2010" name="Nat. Biotechnol.">
        <title>Draft genome sequence of the oilseed species Ricinus communis.</title>
        <authorList>
            <person name="Chan A.P."/>
            <person name="Crabtree J."/>
            <person name="Zhao Q."/>
            <person name="Lorenzi H."/>
            <person name="Orvis J."/>
            <person name="Puiu D."/>
            <person name="Melake-Berhan A."/>
            <person name="Jones K.M."/>
            <person name="Redman J."/>
            <person name="Chen G."/>
            <person name="Cahoon E.B."/>
            <person name="Gedil M."/>
            <person name="Stanke M."/>
            <person name="Haas B.J."/>
            <person name="Wortman J.R."/>
            <person name="Fraser-Liggett C.M."/>
            <person name="Ravel J."/>
            <person name="Rabinowicz P.D."/>
        </authorList>
    </citation>
    <scope>NUCLEOTIDE SEQUENCE [LARGE SCALE GENOMIC DNA]</scope>
    <source>
        <strain evidence="3">cv. Hale</strain>
    </source>
</reference>